<comment type="similarity">
    <text evidence="5">Belongs to the ESV1 family.</text>
</comment>
<dbReference type="GO" id="GO:0005982">
    <property type="term" value="P:starch metabolic process"/>
    <property type="evidence" value="ECO:0000318"/>
    <property type="project" value="GO_Central"/>
</dbReference>
<dbReference type="AlphaFoldDB" id="A0A0K9PUU7"/>
<evidence type="ECO:0000256" key="4">
    <source>
        <dbReference type="ARBA" id="ARBA00022946"/>
    </source>
</evidence>
<dbReference type="Proteomes" id="UP000036987">
    <property type="component" value="Unassembled WGS sequence"/>
</dbReference>
<keyword evidence="3" id="KW-0934">Plastid</keyword>
<comment type="subcellular location">
    <subcellularLocation>
        <location evidence="1">Plastid</location>
        <location evidence="1">Chloroplast stroma</location>
    </subcellularLocation>
</comment>
<gene>
    <name evidence="7" type="ORF">ZOSMA_15G01050</name>
</gene>
<evidence type="ECO:0000256" key="3">
    <source>
        <dbReference type="ARBA" id="ARBA00022640"/>
    </source>
</evidence>
<reference evidence="8" key="1">
    <citation type="journal article" date="2016" name="Nature">
        <title>The genome of the seagrass Zostera marina reveals angiosperm adaptation to the sea.</title>
        <authorList>
            <person name="Olsen J.L."/>
            <person name="Rouze P."/>
            <person name="Verhelst B."/>
            <person name="Lin Y.-C."/>
            <person name="Bayer T."/>
            <person name="Collen J."/>
            <person name="Dattolo E."/>
            <person name="De Paoli E."/>
            <person name="Dittami S."/>
            <person name="Maumus F."/>
            <person name="Michel G."/>
            <person name="Kersting A."/>
            <person name="Lauritano C."/>
            <person name="Lohaus R."/>
            <person name="Toepel M."/>
            <person name="Tonon T."/>
            <person name="Vanneste K."/>
            <person name="Amirebrahimi M."/>
            <person name="Brakel J."/>
            <person name="Bostroem C."/>
            <person name="Chovatia M."/>
            <person name="Grimwood J."/>
            <person name="Jenkins J.W."/>
            <person name="Jueterbock A."/>
            <person name="Mraz A."/>
            <person name="Stam W.T."/>
            <person name="Tice H."/>
            <person name="Bornberg-Bauer E."/>
            <person name="Green P.J."/>
            <person name="Pearson G.A."/>
            <person name="Procaccini G."/>
            <person name="Duarte C.M."/>
            <person name="Schmutz J."/>
            <person name="Reusch T.B.H."/>
            <person name="Van de Peer Y."/>
        </authorList>
    </citation>
    <scope>NUCLEOTIDE SEQUENCE [LARGE SCALE GENOMIC DNA]</scope>
    <source>
        <strain evidence="8">cv. Finnish</strain>
    </source>
</reference>
<dbReference type="EMBL" id="LFYR01000620">
    <property type="protein sequence ID" value="KMZ72766.1"/>
    <property type="molecule type" value="Genomic_DNA"/>
</dbReference>
<keyword evidence="2" id="KW-0150">Chloroplast</keyword>
<dbReference type="GO" id="GO:2000904">
    <property type="term" value="P:regulation of starch metabolic process"/>
    <property type="evidence" value="ECO:0000318"/>
    <property type="project" value="GO_Central"/>
</dbReference>
<dbReference type="OrthoDB" id="343842at2759"/>
<feature type="region of interest" description="Disordered" evidence="6">
    <location>
        <begin position="139"/>
        <end position="163"/>
    </location>
</feature>
<protein>
    <submittedName>
        <fullName evidence="7">Uncharacterized protein</fullName>
    </submittedName>
</protein>
<evidence type="ECO:0000256" key="1">
    <source>
        <dbReference type="ARBA" id="ARBA00004470"/>
    </source>
</evidence>
<keyword evidence="4" id="KW-0809">Transit peptide</keyword>
<dbReference type="PANTHER" id="PTHR34113">
    <property type="entry name" value="INACTIVE PURPLE ACID PHOSPHATASE-LIKE PROTEIN"/>
    <property type="match status" value="1"/>
</dbReference>
<proteinExistence type="inferred from homology"/>
<evidence type="ECO:0000313" key="8">
    <source>
        <dbReference type="Proteomes" id="UP000036987"/>
    </source>
</evidence>
<feature type="compositionally biased region" description="Basic and acidic residues" evidence="6">
    <location>
        <begin position="139"/>
        <end position="155"/>
    </location>
</feature>
<dbReference type="InterPro" id="IPR052495">
    <property type="entry name" value="Alpha-glucan_binding_chloro"/>
</dbReference>
<keyword evidence="8" id="KW-1185">Reference proteome</keyword>
<dbReference type="OMA" id="FWSWAPP"/>
<dbReference type="PANTHER" id="PTHR34113:SF2">
    <property type="entry name" value="PROTEIN LIKE EARLY STARVATION, CHLOROPLASTIC"/>
    <property type="match status" value="1"/>
</dbReference>
<organism evidence="7 8">
    <name type="scientific">Zostera marina</name>
    <name type="common">Eelgrass</name>
    <dbReference type="NCBI Taxonomy" id="29655"/>
    <lineage>
        <taxon>Eukaryota</taxon>
        <taxon>Viridiplantae</taxon>
        <taxon>Streptophyta</taxon>
        <taxon>Embryophyta</taxon>
        <taxon>Tracheophyta</taxon>
        <taxon>Spermatophyta</taxon>
        <taxon>Magnoliopsida</taxon>
        <taxon>Liliopsida</taxon>
        <taxon>Zosteraceae</taxon>
        <taxon>Zostera</taxon>
    </lineage>
</organism>
<evidence type="ECO:0000256" key="5">
    <source>
        <dbReference type="ARBA" id="ARBA00038237"/>
    </source>
</evidence>
<comment type="caution">
    <text evidence="7">The sequence shown here is derived from an EMBL/GenBank/DDBJ whole genome shotgun (WGS) entry which is preliminary data.</text>
</comment>
<dbReference type="GO" id="GO:0009570">
    <property type="term" value="C:chloroplast stroma"/>
    <property type="evidence" value="ECO:0007669"/>
    <property type="project" value="UniProtKB-SubCell"/>
</dbReference>
<evidence type="ECO:0000256" key="6">
    <source>
        <dbReference type="SAM" id="MobiDB-lite"/>
    </source>
</evidence>
<name>A0A0K9PUU7_ZOSMR</name>
<evidence type="ECO:0000256" key="2">
    <source>
        <dbReference type="ARBA" id="ARBA00022528"/>
    </source>
</evidence>
<evidence type="ECO:0000313" key="7">
    <source>
        <dbReference type="EMBL" id="KMZ72766.1"/>
    </source>
</evidence>
<accession>A0A0K9PUU7</accession>
<sequence>MAHLTACAPLHHLLQLPQSRRMPVRATMTIVRNSSSSSGSDSYLEMWKKAMERERCIQVLQSSGRVSTVDDDVDYALQRKTELFEKILAVPREERDRVQRLQVIDRAAAAISAARALIKKPPPDPTPIPTQVSVIHGEAKEREDDAVEDDHKEENEGLGGGANSFRTELEELKHSSPGPDFWSWSPPEDSTSIRTDVGNNLQYKLIPNVILKPSVSLMEKEASREILPIPFQSTLSQTEHAPLLPPLQSIVELEKIDTSPSSTKQPELDELFSSYAAEAAAALGTSNKESCGVKLDGSKWWKETGTETGADGIVIRWTLTRGVSADGSIEWEDKFWEASDQFDYKELGSEKSGRDAAGNVWREFWKESMWQDINNGLVHMEKSADKWGKDTQGSEWHEKWWEHYDATGQAEKWADKWCSIDPNTPLHAGHAHVWHERWGEEYDGKGGSTKYTDKWAERCEGDGWSKWGDKWDENFNLHGHGTKQGETWWQGKYGDEWNRTWGEKHNGTGWIHKYGRSSCGEHWDTHAHEETWYERHPHFGFDHCFQNSQSLRHVRNSPPHQPIIT</sequence>